<keyword evidence="2" id="KW-1185">Reference proteome</keyword>
<dbReference type="Gramene" id="PGSC0003DMT400060656">
    <property type="protein sequence ID" value="PGSC0003DMT400060656"/>
    <property type="gene ID" value="PGSC0003DMG400023591"/>
</dbReference>
<reference evidence="2" key="1">
    <citation type="journal article" date="2011" name="Nature">
        <title>Genome sequence and analysis of the tuber crop potato.</title>
        <authorList>
            <consortium name="The Potato Genome Sequencing Consortium"/>
        </authorList>
    </citation>
    <scope>NUCLEOTIDE SEQUENCE [LARGE SCALE GENOMIC DNA]</scope>
    <source>
        <strain evidence="2">cv. DM1-3 516 R44</strain>
    </source>
</reference>
<dbReference type="EnsemblPlants" id="PGSC0003DMT400060656">
    <property type="protein sequence ID" value="PGSC0003DMT400060656"/>
    <property type="gene ID" value="PGSC0003DMG400023591"/>
</dbReference>
<dbReference type="AlphaFoldDB" id="M1C680"/>
<proteinExistence type="predicted"/>
<protein>
    <submittedName>
        <fullName evidence="1">Uncharacterized protein</fullName>
    </submittedName>
</protein>
<evidence type="ECO:0000313" key="1">
    <source>
        <dbReference type="EnsemblPlants" id="PGSC0003DMT400060656"/>
    </source>
</evidence>
<sequence>MAILGDLNQLKTESEEYKEMNQKLMEDFEDKMFSKRNLHYKERMEQELKEQVLFHLIQQHISRMAMCQCGSIYSHLRGTHLKIISSAA</sequence>
<name>M1C680_SOLTU</name>
<dbReference type="Proteomes" id="UP000011115">
    <property type="component" value="Unassembled WGS sequence"/>
</dbReference>
<organism evidence="1 2">
    <name type="scientific">Solanum tuberosum</name>
    <name type="common">Potato</name>
    <dbReference type="NCBI Taxonomy" id="4113"/>
    <lineage>
        <taxon>Eukaryota</taxon>
        <taxon>Viridiplantae</taxon>
        <taxon>Streptophyta</taxon>
        <taxon>Embryophyta</taxon>
        <taxon>Tracheophyta</taxon>
        <taxon>Spermatophyta</taxon>
        <taxon>Magnoliopsida</taxon>
        <taxon>eudicotyledons</taxon>
        <taxon>Gunneridae</taxon>
        <taxon>Pentapetalae</taxon>
        <taxon>asterids</taxon>
        <taxon>lamiids</taxon>
        <taxon>Solanales</taxon>
        <taxon>Solanaceae</taxon>
        <taxon>Solanoideae</taxon>
        <taxon>Solaneae</taxon>
        <taxon>Solanum</taxon>
    </lineage>
</organism>
<accession>M1C680</accession>
<dbReference type="HOGENOM" id="CLU_2473356_0_0_1"/>
<reference evidence="1" key="2">
    <citation type="submission" date="2015-06" db="UniProtKB">
        <authorList>
            <consortium name="EnsemblPlants"/>
        </authorList>
    </citation>
    <scope>IDENTIFICATION</scope>
    <source>
        <strain evidence="1">DM1-3 516 R44</strain>
    </source>
</reference>
<evidence type="ECO:0000313" key="2">
    <source>
        <dbReference type="Proteomes" id="UP000011115"/>
    </source>
</evidence>